<dbReference type="OrthoDB" id="680421at2"/>
<dbReference type="PROSITE" id="PS50042">
    <property type="entry name" value="CNMP_BINDING_3"/>
    <property type="match status" value="1"/>
</dbReference>
<name>A0A2U1FEL6_9PORP</name>
<dbReference type="GeneID" id="94550637"/>
<dbReference type="InterPro" id="IPR014710">
    <property type="entry name" value="RmlC-like_jellyroll"/>
</dbReference>
<gene>
    <name evidence="2" type="ORF">C7382_1072</name>
</gene>
<dbReference type="EMBL" id="QEKY01000007">
    <property type="protein sequence ID" value="PVZ10637.1"/>
    <property type="molecule type" value="Genomic_DNA"/>
</dbReference>
<protein>
    <submittedName>
        <fullName evidence="2">CRP-like cAMP-binding protein</fullName>
    </submittedName>
</protein>
<dbReference type="RefSeq" id="WP_116679193.1">
    <property type="nucleotide sequence ID" value="NZ_JBGZHV010000169.1"/>
</dbReference>
<evidence type="ECO:0000313" key="3">
    <source>
        <dbReference type="Proteomes" id="UP000245462"/>
    </source>
</evidence>
<dbReference type="SUPFAM" id="SSF51206">
    <property type="entry name" value="cAMP-binding domain-like"/>
    <property type="match status" value="1"/>
</dbReference>
<sequence length="201" mass="23666">MNEYIFTDFLRSNVVLSSEQMAALFEGSRVLEPKKGEFLLSAGEICRHRFFIERGAVREYSIDERGREHLLHFALEGWFLMNVESIFFDQPSSYFIEAIEPSRVLLLDDKQFRKLAAENEAFERFDKSLLHEHIHTLQHRITALQSSSAEERYRLFTKQYPEVMLRVPQMMIASYLGITPESLSRIRKELAQRNCRPRNTS</sequence>
<reference evidence="2 3" key="1">
    <citation type="submission" date="2018-04" db="EMBL/GenBank/DDBJ databases">
        <title>Genomic Encyclopedia of Type Strains, Phase IV (KMG-IV): sequencing the most valuable type-strain genomes for metagenomic binning, comparative biology and taxonomic classification.</title>
        <authorList>
            <person name="Goeker M."/>
        </authorList>
    </citation>
    <scope>NUCLEOTIDE SEQUENCE [LARGE SCALE GENOMIC DNA]</scope>
    <source>
        <strain evidence="2 3">DSM 28520</strain>
    </source>
</reference>
<keyword evidence="3" id="KW-1185">Reference proteome</keyword>
<comment type="caution">
    <text evidence="2">The sequence shown here is derived from an EMBL/GenBank/DDBJ whole genome shotgun (WGS) entry which is preliminary data.</text>
</comment>
<dbReference type="Pfam" id="PF00027">
    <property type="entry name" value="cNMP_binding"/>
    <property type="match status" value="1"/>
</dbReference>
<dbReference type="InterPro" id="IPR000595">
    <property type="entry name" value="cNMP-bd_dom"/>
</dbReference>
<evidence type="ECO:0000313" key="2">
    <source>
        <dbReference type="EMBL" id="PVZ10637.1"/>
    </source>
</evidence>
<dbReference type="AlphaFoldDB" id="A0A2U1FEL6"/>
<dbReference type="Proteomes" id="UP000245462">
    <property type="component" value="Unassembled WGS sequence"/>
</dbReference>
<dbReference type="CDD" id="cd00038">
    <property type="entry name" value="CAP_ED"/>
    <property type="match status" value="1"/>
</dbReference>
<organism evidence="2 3">
    <name type="scientific">Porphyromonas loveana</name>
    <dbReference type="NCBI Taxonomy" id="1884669"/>
    <lineage>
        <taxon>Bacteria</taxon>
        <taxon>Pseudomonadati</taxon>
        <taxon>Bacteroidota</taxon>
        <taxon>Bacteroidia</taxon>
        <taxon>Bacteroidales</taxon>
        <taxon>Porphyromonadaceae</taxon>
        <taxon>Porphyromonas</taxon>
    </lineage>
</organism>
<dbReference type="InterPro" id="IPR018490">
    <property type="entry name" value="cNMP-bd_dom_sf"/>
</dbReference>
<accession>A0A2U1FEL6</accession>
<proteinExistence type="predicted"/>
<dbReference type="Gene3D" id="2.60.120.10">
    <property type="entry name" value="Jelly Rolls"/>
    <property type="match status" value="1"/>
</dbReference>
<feature type="domain" description="Cyclic nucleotide-binding" evidence="1">
    <location>
        <begin position="16"/>
        <end position="115"/>
    </location>
</feature>
<evidence type="ECO:0000259" key="1">
    <source>
        <dbReference type="PROSITE" id="PS50042"/>
    </source>
</evidence>